<organism evidence="2 3">
    <name type="scientific">Pelosinus propionicus DSM 13327</name>
    <dbReference type="NCBI Taxonomy" id="1123291"/>
    <lineage>
        <taxon>Bacteria</taxon>
        <taxon>Bacillati</taxon>
        <taxon>Bacillota</taxon>
        <taxon>Negativicutes</taxon>
        <taxon>Selenomonadales</taxon>
        <taxon>Sporomusaceae</taxon>
        <taxon>Pelosinus</taxon>
    </lineage>
</organism>
<dbReference type="SUPFAM" id="SSF89623">
    <property type="entry name" value="Ribose/Galactose isomerase RpiB/AlsB"/>
    <property type="match status" value="1"/>
</dbReference>
<dbReference type="GO" id="GO:0004751">
    <property type="term" value="F:ribose-5-phosphate isomerase activity"/>
    <property type="evidence" value="ECO:0007669"/>
    <property type="project" value="TreeGrafter"/>
</dbReference>
<dbReference type="AlphaFoldDB" id="A0A1I4MLT4"/>
<name>A0A1I4MLT4_9FIRM</name>
<dbReference type="InterPro" id="IPR036569">
    <property type="entry name" value="RpiB_LacA_LacB_sf"/>
</dbReference>
<dbReference type="RefSeq" id="WP_245755026.1">
    <property type="nucleotide sequence ID" value="NZ_FOTS01000035.1"/>
</dbReference>
<dbReference type="STRING" id="1123291.SAMN04490355_103516"/>
<proteinExistence type="inferred from homology"/>
<gene>
    <name evidence="2" type="ORF">SAMN04490355_103516</name>
</gene>
<sequence length="140" mass="15610">MMKIAIAANKKGKVLKEKVKAFLAERHYEMMDQSSSDIFEATMNIVEAIKNKTADKGIVIDEYGVAPFMISTKNHGIICAPVYDDYTSKMTRMHNATQIITLGSAISAEPFACQLALNFAESEYDGGRHQVRIDMLNKMV</sequence>
<dbReference type="PANTHER" id="PTHR30345">
    <property type="entry name" value="RIBOSE-5-PHOSPHATE ISOMERASE B"/>
    <property type="match status" value="1"/>
</dbReference>
<dbReference type="GO" id="GO:0019316">
    <property type="term" value="P:D-allose catabolic process"/>
    <property type="evidence" value="ECO:0007669"/>
    <property type="project" value="TreeGrafter"/>
</dbReference>
<dbReference type="GO" id="GO:0009052">
    <property type="term" value="P:pentose-phosphate shunt, non-oxidative branch"/>
    <property type="evidence" value="ECO:0007669"/>
    <property type="project" value="TreeGrafter"/>
</dbReference>
<evidence type="ECO:0000313" key="3">
    <source>
        <dbReference type="Proteomes" id="UP000199520"/>
    </source>
</evidence>
<dbReference type="Proteomes" id="UP000199520">
    <property type="component" value="Unassembled WGS sequence"/>
</dbReference>
<dbReference type="EMBL" id="FOTS01000035">
    <property type="protein sequence ID" value="SFM04043.1"/>
    <property type="molecule type" value="Genomic_DNA"/>
</dbReference>
<dbReference type="PANTHER" id="PTHR30345:SF5">
    <property type="entry name" value="GALACTOSE-6-PHOSPHATE ISOMERASE SUBUNIT LACA"/>
    <property type="match status" value="1"/>
</dbReference>
<comment type="similarity">
    <text evidence="1">Belongs to the LacAB/RpiB family.</text>
</comment>
<dbReference type="PIRSF" id="PIRSF005384">
    <property type="entry name" value="RpiB_LacA_B"/>
    <property type="match status" value="1"/>
</dbReference>
<evidence type="ECO:0000256" key="1">
    <source>
        <dbReference type="ARBA" id="ARBA00008754"/>
    </source>
</evidence>
<dbReference type="InterPro" id="IPR003500">
    <property type="entry name" value="RpiB_LacA_LacB"/>
</dbReference>
<evidence type="ECO:0000313" key="2">
    <source>
        <dbReference type="EMBL" id="SFM04043.1"/>
    </source>
</evidence>
<keyword evidence="3" id="KW-1185">Reference proteome</keyword>
<dbReference type="Pfam" id="PF02502">
    <property type="entry name" value="LacAB_rpiB"/>
    <property type="match status" value="1"/>
</dbReference>
<reference evidence="3" key="1">
    <citation type="submission" date="2016-10" db="EMBL/GenBank/DDBJ databases">
        <authorList>
            <person name="Varghese N."/>
            <person name="Submissions S."/>
        </authorList>
    </citation>
    <scope>NUCLEOTIDE SEQUENCE [LARGE SCALE GENOMIC DNA]</scope>
    <source>
        <strain evidence="3">DSM 13327</strain>
    </source>
</reference>
<protein>
    <submittedName>
        <fullName evidence="2">Galactose-6-phosphate isomerase lacA subunit</fullName>
    </submittedName>
</protein>
<keyword evidence="2" id="KW-0413">Isomerase</keyword>
<dbReference type="Gene3D" id="3.40.1400.10">
    <property type="entry name" value="Sugar-phosphate isomerase, RpiB/LacA/LacB"/>
    <property type="match status" value="1"/>
</dbReference>
<accession>A0A1I4MLT4</accession>